<evidence type="ECO:0000313" key="2">
    <source>
        <dbReference type="EMBL" id="CAK9019456.1"/>
    </source>
</evidence>
<organism evidence="2 3">
    <name type="scientific">Durusdinium trenchii</name>
    <dbReference type="NCBI Taxonomy" id="1381693"/>
    <lineage>
        <taxon>Eukaryota</taxon>
        <taxon>Sar</taxon>
        <taxon>Alveolata</taxon>
        <taxon>Dinophyceae</taxon>
        <taxon>Suessiales</taxon>
        <taxon>Symbiodiniaceae</taxon>
        <taxon>Durusdinium</taxon>
    </lineage>
</organism>
<feature type="compositionally biased region" description="Basic and acidic residues" evidence="1">
    <location>
        <begin position="342"/>
        <end position="351"/>
    </location>
</feature>
<accession>A0ABP0JY71</accession>
<evidence type="ECO:0000313" key="3">
    <source>
        <dbReference type="Proteomes" id="UP001642464"/>
    </source>
</evidence>
<evidence type="ECO:0000256" key="1">
    <source>
        <dbReference type="SAM" id="MobiDB-lite"/>
    </source>
</evidence>
<feature type="region of interest" description="Disordered" evidence="1">
    <location>
        <begin position="240"/>
        <end position="277"/>
    </location>
</feature>
<dbReference type="Proteomes" id="UP001642464">
    <property type="component" value="Unassembled WGS sequence"/>
</dbReference>
<keyword evidence="3" id="KW-1185">Reference proteome</keyword>
<feature type="compositionally biased region" description="Basic and acidic residues" evidence="1">
    <location>
        <begin position="251"/>
        <end position="269"/>
    </location>
</feature>
<proteinExistence type="predicted"/>
<reference evidence="2 3" key="1">
    <citation type="submission" date="2024-02" db="EMBL/GenBank/DDBJ databases">
        <authorList>
            <person name="Chen Y."/>
            <person name="Shah S."/>
            <person name="Dougan E. K."/>
            <person name="Thang M."/>
            <person name="Chan C."/>
        </authorList>
    </citation>
    <scope>NUCLEOTIDE SEQUENCE [LARGE SCALE GENOMIC DNA]</scope>
</reference>
<sequence>MGESAWPKAEPPAIPPGFPETYVPKRCWICGAWSNDESPYEQSSTEFKLWQGLLVWDQGTAEDPKGSIDRLCRTVWSVGTWPTQYKSMADLKQASRRDPTILHPFLAERAELVTIKQNNPNSRLMEKGLLAKRAPPSYFVELWKYRQLHGGQDPDPERIVKMNLGGFTVPGVEVEDENMKGIHKRINRSYNSVKKIAHIHEGDITLNRQAPNEIFEETRKQVISQQSKAPALSMAFGTPVGIASSSSTDAPQKKTDSVDAQDGHETQHADEDDEEATNLTSWLSEFGFCKRSDATSPAKASAKAKAEKPKSTRKNPSSTITKPKKPEKPVEAAPPAPKRRSSKMETSEGKGVDGQPEPASKPAEEVADDTIRRRGRKQTSQLDMEDREALDKIKEELASYSTIEADSMDDFQYYVKLAKSMGKINTQLVQKQRTMQRRSAPSSVAGEFEEVGAQIKAVIDIAKAFSSQDGDKLNSLLENMSGSLSLGLSSEKQRIKLLAFADLASGRWDELETKTVPMISDLDIDNGQKFEFLHLLVTNLFQRLLRGKASGGIVSAASLDVHAFDFVREFTSRMPPILAKQAFAQTSEAFKDLSEDFATVEVLLSANSKLPADVKKALENVASHESRPVLAAIVGLPAGKRIIDLAEKAAEGNAHLDEIGVVQNKIDSLPVGVYLLDISTINTMIELSNELDKLRQKHIRRSSLGLVTTMMNGLQEKFMETANAHVKTNLIPYVVAFTADLKGSDQPETWTIRKLQSIANPKLKKLLQIHDVLKDLKETLNSMSQNGTALGEKVVHDLVTGLRALQQPANEFGAGLVDALAGLIAKINSTADSVIDSFLEQQRKSMASWVDEHKDASSGKPTSADVDALSQIVESFCRSCAAAKPSDVDRQCQVDAATFMVRFFHCWSLLPSADDETELAPEFIKLTRELVSMLKLEKDIFKDEATWSQIHMPLYLINFLENMTALLGSDSDTTVVEPVVKNVFGTYRAGCLKSIAKAESKCSDVLNLNRGVSFPVYNPDLGPDAADRTYCGIADAMALKLFATEARDAKQLCQEAVKMTGAPTESFVGYTRVVSFHREVLETMTTRTIIKVLQSKAAIETRKSQLANCMQLAQDEMLSIPASVQARATDL</sequence>
<gene>
    <name evidence="2" type="ORF">SCF082_LOCUS14519</name>
</gene>
<protein>
    <submittedName>
        <fullName evidence="2">Uncharacterized protein</fullName>
    </submittedName>
</protein>
<name>A0ABP0JY71_9DINO</name>
<dbReference type="EMBL" id="CAXAMM010009114">
    <property type="protein sequence ID" value="CAK9019456.1"/>
    <property type="molecule type" value="Genomic_DNA"/>
</dbReference>
<feature type="region of interest" description="Disordered" evidence="1">
    <location>
        <begin position="292"/>
        <end position="387"/>
    </location>
</feature>
<feature type="compositionally biased region" description="Low complexity" evidence="1">
    <location>
        <begin position="294"/>
        <end position="303"/>
    </location>
</feature>
<comment type="caution">
    <text evidence="2">The sequence shown here is derived from an EMBL/GenBank/DDBJ whole genome shotgun (WGS) entry which is preliminary data.</text>
</comment>